<evidence type="ECO:0000313" key="3">
    <source>
        <dbReference type="Proteomes" id="UP000462865"/>
    </source>
</evidence>
<evidence type="ECO:0008006" key="4">
    <source>
        <dbReference type="Google" id="ProtNLM"/>
    </source>
</evidence>
<dbReference type="EMBL" id="WKZA01000048">
    <property type="protein sequence ID" value="MSA95412.1"/>
    <property type="molecule type" value="Genomic_DNA"/>
</dbReference>
<feature type="transmembrane region" description="Helical" evidence="1">
    <location>
        <begin position="311"/>
        <end position="333"/>
    </location>
</feature>
<feature type="transmembrane region" description="Helical" evidence="1">
    <location>
        <begin position="238"/>
        <end position="263"/>
    </location>
</feature>
<evidence type="ECO:0000256" key="1">
    <source>
        <dbReference type="SAM" id="Phobius"/>
    </source>
</evidence>
<dbReference type="InterPro" id="IPR049458">
    <property type="entry name" value="EpsG-like"/>
</dbReference>
<organism evidence="2 3">
    <name type="scientific">Gordonibacter urolithinfaciens</name>
    <dbReference type="NCBI Taxonomy" id="1335613"/>
    <lineage>
        <taxon>Bacteria</taxon>
        <taxon>Bacillati</taxon>
        <taxon>Actinomycetota</taxon>
        <taxon>Coriobacteriia</taxon>
        <taxon>Eggerthellales</taxon>
        <taxon>Eggerthellaceae</taxon>
        <taxon>Gordonibacter</taxon>
    </lineage>
</organism>
<keyword evidence="1" id="KW-1133">Transmembrane helix</keyword>
<accession>A0A7K0IDB0</accession>
<feature type="transmembrane region" description="Helical" evidence="1">
    <location>
        <begin position="339"/>
        <end position="357"/>
    </location>
</feature>
<gene>
    <name evidence="2" type="ORF">GKG38_10180</name>
</gene>
<dbReference type="Pfam" id="PF14897">
    <property type="entry name" value="EpsG"/>
    <property type="match status" value="1"/>
</dbReference>
<keyword evidence="1" id="KW-0472">Membrane</keyword>
<keyword evidence="1" id="KW-0812">Transmembrane</keyword>
<proteinExistence type="predicted"/>
<protein>
    <recommendedName>
        <fullName evidence="4">EpsG family protein</fullName>
    </recommendedName>
</protein>
<dbReference type="Proteomes" id="UP000462865">
    <property type="component" value="Unassembled WGS sequence"/>
</dbReference>
<feature type="transmembrane region" description="Helical" evidence="1">
    <location>
        <begin position="176"/>
        <end position="198"/>
    </location>
</feature>
<evidence type="ECO:0000313" key="2">
    <source>
        <dbReference type="EMBL" id="MSA95412.1"/>
    </source>
</evidence>
<feature type="transmembrane region" description="Helical" evidence="1">
    <location>
        <begin position="275"/>
        <end position="299"/>
    </location>
</feature>
<sequence>MQYGRAEPRVLQSYFPCTPLHPSVRMGGPCRTRLFRLRRAQMFFYSLVLLTLLLLAIVIRPKRSTKAKRLYVALVFALLICIAACRSYTVGVDTEQFIRAYARIGAEGWSAFALERYEPGFTALCLLLNQLSSNYQLLLVFTAIVMYVPIGYAIYKYSENPLLSCFLFITLNIYTAYMNVMRQGIAAALLVVAFVFLLKRSNVGFVACVVAASMFHVYALIALVILPLTKIGFRKGYVFVYLALYAICLLAFNVVLALAQWVLGREDVYSSDFMASNYFGAVIQLAFVAVLAFFVVNYIEVLKRTNLDDRGMLSFYQHAMMLAVLFQVTGVQAEIFARLAYYFSIFAVISIPIALTAPKQKERTFSLVFLCSMSFAYFFAVGLLRPEWQGVIPYAVDFSNVLAILGW</sequence>
<feature type="transmembrane region" description="Helical" evidence="1">
    <location>
        <begin position="364"/>
        <end position="384"/>
    </location>
</feature>
<feature type="transmembrane region" description="Helical" evidence="1">
    <location>
        <begin position="204"/>
        <end position="226"/>
    </location>
</feature>
<feature type="transmembrane region" description="Helical" evidence="1">
    <location>
        <begin position="42"/>
        <end position="59"/>
    </location>
</feature>
<comment type="caution">
    <text evidence="2">The sequence shown here is derived from an EMBL/GenBank/DDBJ whole genome shotgun (WGS) entry which is preliminary data.</text>
</comment>
<dbReference type="AlphaFoldDB" id="A0A7K0IDB0"/>
<reference evidence="2 3" key="1">
    <citation type="journal article" date="2019" name="Nat. Med.">
        <title>A library of human gut bacterial isolates paired with longitudinal multiomics data enables mechanistic microbiome research.</title>
        <authorList>
            <person name="Poyet M."/>
            <person name="Groussin M."/>
            <person name="Gibbons S.M."/>
            <person name="Avila-Pacheco J."/>
            <person name="Jiang X."/>
            <person name="Kearney S.M."/>
            <person name="Perrotta A.R."/>
            <person name="Berdy B."/>
            <person name="Zhao S."/>
            <person name="Lieberman T.D."/>
            <person name="Swanson P.K."/>
            <person name="Smith M."/>
            <person name="Roesemann S."/>
            <person name="Alexander J.E."/>
            <person name="Rich S.A."/>
            <person name="Livny J."/>
            <person name="Vlamakis H."/>
            <person name="Clish C."/>
            <person name="Bullock K."/>
            <person name="Deik A."/>
            <person name="Scott J."/>
            <person name="Pierce K.A."/>
            <person name="Xavier R.J."/>
            <person name="Alm E.J."/>
        </authorList>
    </citation>
    <scope>NUCLEOTIDE SEQUENCE [LARGE SCALE GENOMIC DNA]</scope>
    <source>
        <strain evidence="2 3">BIOML-A1</strain>
    </source>
</reference>
<name>A0A7K0IDB0_9ACTN</name>
<feature type="transmembrane region" description="Helical" evidence="1">
    <location>
        <begin position="135"/>
        <end position="155"/>
    </location>
</feature>
<feature type="transmembrane region" description="Helical" evidence="1">
    <location>
        <begin position="71"/>
        <end position="89"/>
    </location>
</feature>